<evidence type="ECO:0000256" key="1">
    <source>
        <dbReference type="ARBA" id="ARBA00022679"/>
    </source>
</evidence>
<dbReference type="GO" id="GO:0016757">
    <property type="term" value="F:glycosyltransferase activity"/>
    <property type="evidence" value="ECO:0007669"/>
    <property type="project" value="UniProtKB-KW"/>
</dbReference>
<evidence type="ECO:0000313" key="4">
    <source>
        <dbReference type="Proteomes" id="UP001220395"/>
    </source>
</evidence>
<protein>
    <submittedName>
        <fullName evidence="3">Glycosyltransferase</fullName>
        <ecNumber evidence="3">2.4.-.-</ecNumber>
    </submittedName>
</protein>
<accession>A0ABY7TP88</accession>
<dbReference type="CDD" id="cd03809">
    <property type="entry name" value="GT4_MtfB-like"/>
    <property type="match status" value="1"/>
</dbReference>
<keyword evidence="4" id="KW-1185">Reference proteome</keyword>
<dbReference type="Proteomes" id="UP001220395">
    <property type="component" value="Chromosome"/>
</dbReference>
<reference evidence="3 4" key="1">
    <citation type="submission" date="2023-02" db="EMBL/GenBank/DDBJ databases">
        <title>Genome sequence of Sphingomonas naphthae.</title>
        <authorList>
            <person name="Kim S."/>
            <person name="Heo J."/>
            <person name="Kwon S.-W."/>
        </authorList>
    </citation>
    <scope>NUCLEOTIDE SEQUENCE [LARGE SCALE GENOMIC DNA]</scope>
    <source>
        <strain evidence="3 4">KACC 18716</strain>
    </source>
</reference>
<feature type="domain" description="Glycosyl transferase family 1" evidence="2">
    <location>
        <begin position="223"/>
        <end position="379"/>
    </location>
</feature>
<dbReference type="PANTHER" id="PTHR46401">
    <property type="entry name" value="GLYCOSYLTRANSFERASE WBBK-RELATED"/>
    <property type="match status" value="1"/>
</dbReference>
<dbReference type="CDD" id="cd03789">
    <property type="entry name" value="GT9_LPS_heptosyltransferase"/>
    <property type="match status" value="1"/>
</dbReference>
<dbReference type="SUPFAM" id="SSF53756">
    <property type="entry name" value="UDP-Glycosyltransferase/glycogen phosphorylase"/>
    <property type="match status" value="2"/>
</dbReference>
<dbReference type="RefSeq" id="WP_273690220.1">
    <property type="nucleotide sequence ID" value="NZ_CP117411.1"/>
</dbReference>
<dbReference type="EC" id="2.4.-.-" evidence="3"/>
<dbReference type="InterPro" id="IPR002201">
    <property type="entry name" value="Glyco_trans_9"/>
</dbReference>
<dbReference type="Pfam" id="PF01075">
    <property type="entry name" value="Glyco_transf_9"/>
    <property type="match status" value="1"/>
</dbReference>
<gene>
    <name evidence="3" type="ORF">PQ455_06390</name>
</gene>
<name>A0ABY7TP88_9SPHN</name>
<evidence type="ECO:0000313" key="3">
    <source>
        <dbReference type="EMBL" id="WCT74843.1"/>
    </source>
</evidence>
<organism evidence="3 4">
    <name type="scientific">Sphingomonas naphthae</name>
    <dbReference type="NCBI Taxonomy" id="1813468"/>
    <lineage>
        <taxon>Bacteria</taxon>
        <taxon>Pseudomonadati</taxon>
        <taxon>Pseudomonadota</taxon>
        <taxon>Alphaproteobacteria</taxon>
        <taxon>Sphingomonadales</taxon>
        <taxon>Sphingomonadaceae</taxon>
        <taxon>Sphingomonas</taxon>
    </lineage>
</organism>
<dbReference type="Gene3D" id="3.40.50.2000">
    <property type="entry name" value="Glycogen Phosphorylase B"/>
    <property type="match status" value="4"/>
</dbReference>
<dbReference type="Pfam" id="PF00534">
    <property type="entry name" value="Glycos_transf_1"/>
    <property type="match status" value="1"/>
</dbReference>
<dbReference type="EMBL" id="CP117411">
    <property type="protein sequence ID" value="WCT74843.1"/>
    <property type="molecule type" value="Genomic_DNA"/>
</dbReference>
<keyword evidence="3" id="KW-0328">Glycosyltransferase</keyword>
<proteinExistence type="predicted"/>
<dbReference type="InterPro" id="IPR001296">
    <property type="entry name" value="Glyco_trans_1"/>
</dbReference>
<sequence>MRILIDIQGAQTGSRHRGIGRYALALATAIARTPRHHEISILLNGVFEEALADLVDTFSAMMPRERIYTFHISGNVEGLVPANAWRKAAAEAERQWLIDRIDPDVVLVTSLFEGAIDGGVTAIPRRRSRTQVACVLYDLIPFSDPAKYLPNKVSSDWYYSKVESLKNADMLLAISDSARREACDFVGYDPARARTIMSAASSLFTSRAGQDGNADMLRRLNITRRFIMHTSAFEPRKNFEGLVRAFGQIPPEVRAPYQLVFVSAISLEDQIRVRGIADDYGLGPDELVYAGRVNDDELIALYSECDLFAFPPFHEGFGLPALEAMCCGAPVIGSNATSIPEVIGREDALFDPYDDQSIAALLRRVMEEPDFQQSLREHSAEQAKRFSWEATAALALDAIETLPVLDEPAMPAGLGDLYTAIATLPGYPVAEDLVSLSNAISKTFDGLGIELEGVEKSAAATADTSLPESPAAANEDDLLPSPPLPWTIPAVLPIGVPIKRYSAHVETSGQLNILLLKLDHIGDFLISLEAFRHVRTTWPEARITLVCGPWNKDLAQSCGLFDEIVPCDFLPEAGADYDKDALHKEGLAKFRACPLGSYDIAADFRYYEDTRFLLNYVDANRRVGYTGGGVDLDLSLPEVPETSMRAQVGARVMALASAMAWTYAPPEGGARAMLLGQRPARRLFDGRPTIGLAPGAGNPIKAWGAERFAALAQRFVENLDCRIVIVGGKRDVEDAATIAAPLAADKVRNFAGNLPLTDLAPVLAGLDLYIGNDTGTTHLAAALGISTLCLFSGQSHVESWRPNGRHVVTLKGSVGCSPCYLTKLSACPRDHWCMEISPARVFEEARQLIQMDRYLLSA</sequence>
<evidence type="ECO:0000259" key="2">
    <source>
        <dbReference type="Pfam" id="PF00534"/>
    </source>
</evidence>
<dbReference type="PANTHER" id="PTHR46401:SF2">
    <property type="entry name" value="GLYCOSYLTRANSFERASE WBBK-RELATED"/>
    <property type="match status" value="1"/>
</dbReference>
<keyword evidence="1 3" id="KW-0808">Transferase</keyword>